<gene>
    <name evidence="2" type="ORF">ROHU_010050</name>
</gene>
<reference evidence="2 3" key="1">
    <citation type="submission" date="2018-03" db="EMBL/GenBank/DDBJ databases">
        <title>Draft genome sequence of Rohu Carp (Labeo rohita).</title>
        <authorList>
            <person name="Das P."/>
            <person name="Kushwaha B."/>
            <person name="Joshi C.G."/>
            <person name="Kumar D."/>
            <person name="Nagpure N.S."/>
            <person name="Sahoo L."/>
            <person name="Das S.P."/>
            <person name="Bit A."/>
            <person name="Patnaik S."/>
            <person name="Meher P.K."/>
            <person name="Jayasankar P."/>
            <person name="Koringa P.G."/>
            <person name="Patel N.V."/>
            <person name="Hinsu A.T."/>
            <person name="Kumar R."/>
            <person name="Pandey M."/>
            <person name="Agarwal S."/>
            <person name="Srivastava S."/>
            <person name="Singh M."/>
            <person name="Iquebal M.A."/>
            <person name="Jaiswal S."/>
            <person name="Angadi U.B."/>
            <person name="Kumar N."/>
            <person name="Raza M."/>
            <person name="Shah T.M."/>
            <person name="Rai A."/>
            <person name="Jena J.K."/>
        </authorList>
    </citation>
    <scope>NUCLEOTIDE SEQUENCE [LARGE SCALE GENOMIC DNA]</scope>
    <source>
        <strain evidence="2">DASCIFA01</strain>
        <tissue evidence="2">Testis</tissue>
    </source>
</reference>
<feature type="compositionally biased region" description="Basic and acidic residues" evidence="1">
    <location>
        <begin position="87"/>
        <end position="108"/>
    </location>
</feature>
<dbReference type="Proteomes" id="UP000290572">
    <property type="component" value="Unassembled WGS sequence"/>
</dbReference>
<accession>A0A498LWJ7</accession>
<organism evidence="2 3">
    <name type="scientific">Labeo rohita</name>
    <name type="common">Indian major carp</name>
    <name type="synonym">Cyprinus rohita</name>
    <dbReference type="NCBI Taxonomy" id="84645"/>
    <lineage>
        <taxon>Eukaryota</taxon>
        <taxon>Metazoa</taxon>
        <taxon>Chordata</taxon>
        <taxon>Craniata</taxon>
        <taxon>Vertebrata</taxon>
        <taxon>Euteleostomi</taxon>
        <taxon>Actinopterygii</taxon>
        <taxon>Neopterygii</taxon>
        <taxon>Teleostei</taxon>
        <taxon>Ostariophysi</taxon>
        <taxon>Cypriniformes</taxon>
        <taxon>Cyprinidae</taxon>
        <taxon>Labeoninae</taxon>
        <taxon>Labeonini</taxon>
        <taxon>Labeo</taxon>
    </lineage>
</organism>
<keyword evidence="3" id="KW-1185">Reference proteome</keyword>
<name>A0A498LWJ7_LABRO</name>
<protein>
    <submittedName>
        <fullName evidence="2">Plexin domain-containing 1-like protein</fullName>
    </submittedName>
</protein>
<evidence type="ECO:0000313" key="3">
    <source>
        <dbReference type="Proteomes" id="UP000290572"/>
    </source>
</evidence>
<comment type="caution">
    <text evidence="2">The sequence shown here is derived from an EMBL/GenBank/DDBJ whole genome shotgun (WGS) entry which is preliminary data.</text>
</comment>
<proteinExistence type="predicted"/>
<dbReference type="AlphaFoldDB" id="A0A498LWJ7"/>
<dbReference type="EMBL" id="QBIY01013040">
    <property type="protein sequence ID" value="RXN12591.1"/>
    <property type="molecule type" value="Genomic_DNA"/>
</dbReference>
<evidence type="ECO:0000313" key="2">
    <source>
        <dbReference type="EMBL" id="RXN12591.1"/>
    </source>
</evidence>
<feature type="region of interest" description="Disordered" evidence="1">
    <location>
        <begin position="1"/>
        <end position="127"/>
    </location>
</feature>
<feature type="compositionally biased region" description="Basic and acidic residues" evidence="1">
    <location>
        <begin position="1"/>
        <end position="12"/>
    </location>
</feature>
<evidence type="ECO:0000256" key="1">
    <source>
        <dbReference type="SAM" id="MobiDB-lite"/>
    </source>
</evidence>
<sequence>MSEIKKGEKMEGENSEDCVIIDSGGIEGREGVNKSNSYCFQRRSYMPRASEKPTSARIPDGSQSVAQARGINHGESAKADGGPSDIQRIRRDQQDSSRRTQNRTEQEPTNRLSIDMLPDNMTRVVVS</sequence>